<accession>A0A2T3JWQ4</accession>
<evidence type="ECO:0000256" key="1">
    <source>
        <dbReference type="ARBA" id="ARBA00022737"/>
    </source>
</evidence>
<keyword evidence="6" id="KW-1185">Reference proteome</keyword>
<evidence type="ECO:0000313" key="6">
    <source>
        <dbReference type="Proteomes" id="UP000241405"/>
    </source>
</evidence>
<dbReference type="SUPFAM" id="SSF63380">
    <property type="entry name" value="Riboflavin synthase domain-like"/>
    <property type="match status" value="2"/>
</dbReference>
<dbReference type="PROSITE" id="PS51177">
    <property type="entry name" value="LUMAZINE_BIND"/>
    <property type="match status" value="2"/>
</dbReference>
<dbReference type="AlphaFoldDB" id="A0A2T3JWQ4"/>
<dbReference type="Proteomes" id="UP000241618">
    <property type="component" value="Unassembled WGS sequence"/>
</dbReference>
<evidence type="ECO:0000313" key="5">
    <source>
        <dbReference type="EMBL" id="PSU53768.1"/>
    </source>
</evidence>
<sequence>MFKGIVQGTGIIKKISKNDETQRHGIIFPKNVLDLVKKNTVMLLNGCSVTVVRITGDVVYFDIDQALNTTTFDSLDVGNHVNLEIHPKFGVTVGRGGLTGKIKGVAIVEDIIEAGNFLKVYINIPKTLTENISEIDDIGINGISSYIEEISGDIICINYNKDLFNTTNLNTLTKNSPVNVEILNEW</sequence>
<reference evidence="6 7" key="1">
    <citation type="submission" date="2018-03" db="EMBL/GenBank/DDBJ databases">
        <title>Whole genome sequencing of Histamine producing bacteria.</title>
        <authorList>
            <person name="Butler K."/>
        </authorList>
    </citation>
    <scope>NUCLEOTIDE SEQUENCE [LARGE SCALE GENOMIC DNA]</scope>
    <source>
        <strain evidence="5 7">FS-6.1</strain>
        <strain evidence="4 6">FS-6.2</strain>
    </source>
</reference>
<feature type="repeat" description="Lumazine-binding" evidence="2">
    <location>
        <begin position="97"/>
        <end position="186"/>
    </location>
</feature>
<dbReference type="InterPro" id="IPR017938">
    <property type="entry name" value="Riboflavin_synthase-like_b-brl"/>
</dbReference>
<evidence type="ECO:0000256" key="2">
    <source>
        <dbReference type="PROSITE-ProRule" id="PRU00524"/>
    </source>
</evidence>
<dbReference type="GO" id="GO:0009231">
    <property type="term" value="P:riboflavin biosynthetic process"/>
    <property type="evidence" value="ECO:0007669"/>
    <property type="project" value="TreeGrafter"/>
</dbReference>
<dbReference type="RefSeq" id="WP_107189426.1">
    <property type="nucleotide sequence ID" value="NZ_PYMN01000005.1"/>
</dbReference>
<feature type="repeat" description="Lumazine-binding" evidence="2">
    <location>
        <begin position="1"/>
        <end position="96"/>
    </location>
</feature>
<dbReference type="InterPro" id="IPR026017">
    <property type="entry name" value="Lumazine-bd_dom"/>
</dbReference>
<dbReference type="Pfam" id="PF00677">
    <property type="entry name" value="Lum_binding"/>
    <property type="match status" value="2"/>
</dbReference>
<proteinExistence type="predicted"/>
<evidence type="ECO:0000259" key="3">
    <source>
        <dbReference type="PROSITE" id="PS51177"/>
    </source>
</evidence>
<dbReference type="InterPro" id="IPR023366">
    <property type="entry name" value="ATP_synth_asu-like_sf"/>
</dbReference>
<dbReference type="EMBL" id="PYMO01000006">
    <property type="protein sequence ID" value="PSU25683.1"/>
    <property type="molecule type" value="Genomic_DNA"/>
</dbReference>
<protein>
    <recommendedName>
        <fullName evidence="3">Lumazine-binding domain-containing protein</fullName>
    </recommendedName>
</protein>
<dbReference type="PANTHER" id="PTHR21098">
    <property type="entry name" value="RIBOFLAVIN SYNTHASE ALPHA CHAIN"/>
    <property type="match status" value="1"/>
</dbReference>
<evidence type="ECO:0000313" key="7">
    <source>
        <dbReference type="Proteomes" id="UP000241618"/>
    </source>
</evidence>
<dbReference type="Proteomes" id="UP000241405">
    <property type="component" value="Unassembled WGS sequence"/>
</dbReference>
<comment type="caution">
    <text evidence="5">The sequence shown here is derived from an EMBL/GenBank/DDBJ whole genome shotgun (WGS) entry which is preliminary data.</text>
</comment>
<dbReference type="EMBL" id="PYMP01000002">
    <property type="protein sequence ID" value="PSU53768.1"/>
    <property type="molecule type" value="Genomic_DNA"/>
</dbReference>
<dbReference type="PANTHER" id="PTHR21098:SF0">
    <property type="entry name" value="RIBOFLAVIN SYNTHASE"/>
    <property type="match status" value="1"/>
</dbReference>
<feature type="domain" description="Lumazine-binding" evidence="3">
    <location>
        <begin position="1"/>
        <end position="96"/>
    </location>
</feature>
<organism evidence="5 7">
    <name type="scientific">Photobacterium phosphoreum</name>
    <dbReference type="NCBI Taxonomy" id="659"/>
    <lineage>
        <taxon>Bacteria</taxon>
        <taxon>Pseudomonadati</taxon>
        <taxon>Pseudomonadota</taxon>
        <taxon>Gammaproteobacteria</taxon>
        <taxon>Vibrionales</taxon>
        <taxon>Vibrionaceae</taxon>
        <taxon>Photobacterium</taxon>
    </lineage>
</organism>
<feature type="domain" description="Lumazine-binding" evidence="3">
    <location>
        <begin position="97"/>
        <end position="186"/>
    </location>
</feature>
<dbReference type="GO" id="GO:0004746">
    <property type="term" value="F:riboflavin synthase activity"/>
    <property type="evidence" value="ECO:0007669"/>
    <property type="project" value="TreeGrafter"/>
</dbReference>
<gene>
    <name evidence="5" type="ORF">C9J18_05030</name>
    <name evidence="4" type="ORF">CTM96_08195</name>
</gene>
<name>A0A2T3JWQ4_PHOPO</name>
<evidence type="ECO:0000313" key="4">
    <source>
        <dbReference type="EMBL" id="PSU25683.1"/>
    </source>
</evidence>
<dbReference type="Gene3D" id="2.40.30.20">
    <property type="match status" value="2"/>
</dbReference>
<dbReference type="InterPro" id="IPR001783">
    <property type="entry name" value="Lumazine-bd"/>
</dbReference>
<keyword evidence="1" id="KW-0677">Repeat</keyword>